<proteinExistence type="predicted"/>
<dbReference type="EMBL" id="BMAO01038873">
    <property type="protein sequence ID" value="GFR27581.1"/>
    <property type="molecule type" value="Genomic_DNA"/>
</dbReference>
<evidence type="ECO:0000313" key="2">
    <source>
        <dbReference type="Proteomes" id="UP000887116"/>
    </source>
</evidence>
<organism evidence="1 2">
    <name type="scientific">Trichonephila clavata</name>
    <name type="common">Joro spider</name>
    <name type="synonym">Nephila clavata</name>
    <dbReference type="NCBI Taxonomy" id="2740835"/>
    <lineage>
        <taxon>Eukaryota</taxon>
        <taxon>Metazoa</taxon>
        <taxon>Ecdysozoa</taxon>
        <taxon>Arthropoda</taxon>
        <taxon>Chelicerata</taxon>
        <taxon>Arachnida</taxon>
        <taxon>Araneae</taxon>
        <taxon>Araneomorphae</taxon>
        <taxon>Entelegynae</taxon>
        <taxon>Araneoidea</taxon>
        <taxon>Nephilidae</taxon>
        <taxon>Trichonephila</taxon>
    </lineage>
</organism>
<dbReference type="Proteomes" id="UP000887116">
    <property type="component" value="Unassembled WGS sequence"/>
</dbReference>
<dbReference type="AlphaFoldDB" id="A0A8X6LYI5"/>
<dbReference type="OrthoDB" id="10530558at2759"/>
<gene>
    <name evidence="1" type="primary">AVEN_198024_1</name>
    <name evidence="1" type="ORF">TNCT_235121</name>
</gene>
<protein>
    <submittedName>
        <fullName evidence="1">Uncharacterized protein</fullName>
    </submittedName>
</protein>
<name>A0A8X6LYI5_TRICU</name>
<feature type="non-terminal residue" evidence="1">
    <location>
        <position position="122"/>
    </location>
</feature>
<comment type="caution">
    <text evidence="1">The sequence shown here is derived from an EMBL/GenBank/DDBJ whole genome shotgun (WGS) entry which is preliminary data.</text>
</comment>
<reference evidence="1" key="1">
    <citation type="submission" date="2020-07" db="EMBL/GenBank/DDBJ databases">
        <title>Multicomponent nature underlies the extraordinary mechanical properties of spider dragline silk.</title>
        <authorList>
            <person name="Kono N."/>
            <person name="Nakamura H."/>
            <person name="Mori M."/>
            <person name="Yoshida Y."/>
            <person name="Ohtoshi R."/>
            <person name="Malay A.D."/>
            <person name="Moran D.A.P."/>
            <person name="Tomita M."/>
            <person name="Numata K."/>
            <person name="Arakawa K."/>
        </authorList>
    </citation>
    <scope>NUCLEOTIDE SEQUENCE</scope>
</reference>
<keyword evidence="2" id="KW-1185">Reference proteome</keyword>
<evidence type="ECO:0000313" key="1">
    <source>
        <dbReference type="EMBL" id="GFR27581.1"/>
    </source>
</evidence>
<accession>A0A8X6LYI5</accession>
<sequence>KQLVKEAEKLLKIRDRSSREEILLKKILDELDLELTGDEIIAPRELKPSRRYLGSPEPMLSIFERRLKEEEHRRKVLKKDLKILDKWLENISTLDTKVIERHAPIPVMNWTDFKKKRHAKIL</sequence>
<feature type="non-terminal residue" evidence="1">
    <location>
        <position position="1"/>
    </location>
</feature>